<keyword evidence="2" id="KW-1185">Reference proteome</keyword>
<dbReference type="AlphaFoldDB" id="A0A238ZAX2"/>
<evidence type="ECO:0000313" key="2">
    <source>
        <dbReference type="Proteomes" id="UP000198403"/>
    </source>
</evidence>
<name>A0A238ZAX2_9ACTN</name>
<proteinExistence type="predicted"/>
<accession>A0A238ZAX2</accession>
<protein>
    <submittedName>
        <fullName evidence="1">Uncharacterized protein</fullName>
    </submittedName>
</protein>
<reference evidence="1 2" key="1">
    <citation type="submission" date="2017-06" db="EMBL/GenBank/DDBJ databases">
        <authorList>
            <person name="Kim H.J."/>
            <person name="Triplett B.A."/>
        </authorList>
    </citation>
    <scope>NUCLEOTIDE SEQUENCE [LARGE SCALE GENOMIC DNA]</scope>
    <source>
        <strain evidence="1 2">DSM 44272</strain>
    </source>
</reference>
<dbReference type="Proteomes" id="UP000198403">
    <property type="component" value="Unassembled WGS sequence"/>
</dbReference>
<organism evidence="1 2">
    <name type="scientific">Blastococcus mobilis</name>
    <dbReference type="NCBI Taxonomy" id="1938746"/>
    <lineage>
        <taxon>Bacteria</taxon>
        <taxon>Bacillati</taxon>
        <taxon>Actinomycetota</taxon>
        <taxon>Actinomycetes</taxon>
        <taxon>Geodermatophilales</taxon>
        <taxon>Geodermatophilaceae</taxon>
        <taxon>Blastococcus</taxon>
    </lineage>
</organism>
<sequence length="63" mass="6980">MGRRPVQRYEAACAAWTATTGLSVHRPADGETWPRYWSRVGPPPGSAATMRARLCLPRLARSQ</sequence>
<dbReference type="EMBL" id="FZNO01000026">
    <property type="protein sequence ID" value="SNR80071.1"/>
    <property type="molecule type" value="Genomic_DNA"/>
</dbReference>
<evidence type="ECO:0000313" key="1">
    <source>
        <dbReference type="EMBL" id="SNR80071.1"/>
    </source>
</evidence>
<gene>
    <name evidence="1" type="ORF">SAMN06272737_12647</name>
</gene>